<gene>
    <name evidence="5" type="ORF">QT711_13045</name>
</gene>
<evidence type="ECO:0000259" key="4">
    <source>
        <dbReference type="Pfam" id="PF17853"/>
    </source>
</evidence>
<dbReference type="PANTHER" id="PTHR33744:SF1">
    <property type="entry name" value="DNA-BINDING TRANSCRIPTIONAL ACTIVATOR ADER"/>
    <property type="match status" value="1"/>
</dbReference>
<comment type="caution">
    <text evidence="5">The sequence shown here is derived from an EMBL/GenBank/DDBJ whole genome shotgun (WGS) entry which is preliminary data.</text>
</comment>
<protein>
    <submittedName>
        <fullName evidence="5">PucR family transcriptional regulator ligand-binding domain-containing protein</fullName>
    </submittedName>
</protein>
<dbReference type="Pfam" id="PF07905">
    <property type="entry name" value="PucR"/>
    <property type="match status" value="1"/>
</dbReference>
<sequence>MEKHQITVGTILKRPLFKDAKVVAGKNGLHRQVKWAHVLEVRDFESLINGGELILTTGVGLQLDLPTQLQYVKRLLEKNVACICIELGAYFNEIPQDIIEFADTHDFPILVFEKTVKFVDITQDLHTMIINQHHQALSQLDTLSRTFIDSSLSPNGILKILQELHKVFRQGVLFIGEQQKTIHYPSEMKEVGKVLQQELELVNTPSSNELTVVAEGQTFACVPVRGLGQRLGFICLEASQPPMSDMTFLLLDRAALAIAQVALRSRTIAERKQKSEGEFVRNLLNGRSVDRDDLNTFLPTPSRNMYYRVATIELDDLYVELDDDDWEEIRIQRSMMIRSLCHKNGFFPAVSSTKNEIVLIASFLSAAESKRSVDRFLQLFSHIAQLDQADSLVGATCRFGCSAVYQDVKDLKKSYEESRKVLALQKASLATSFFYEKLGIYRLLAELIATDHLSAYVKDHLEPVIAYDQEMASELLETLRVFLECGGAKKETADRLFIVRQTLYHRLEKLEAILGEDFMEPANRLALEVAIHAERYIASQSAKKDVDRIHS</sequence>
<accession>A0ABU4GAW2</accession>
<keyword evidence="6" id="KW-1185">Reference proteome</keyword>
<dbReference type="Pfam" id="PF17853">
    <property type="entry name" value="GGDEF_2"/>
    <property type="match status" value="1"/>
</dbReference>
<name>A0ABU4GAW2_9BACL</name>
<feature type="domain" description="PucR C-terminal helix-turn-helix" evidence="3">
    <location>
        <begin position="475"/>
        <end position="533"/>
    </location>
</feature>
<organism evidence="5 6">
    <name type="scientific">Sporosarcina saromensis</name>
    <dbReference type="NCBI Taxonomy" id="359365"/>
    <lineage>
        <taxon>Bacteria</taxon>
        <taxon>Bacillati</taxon>
        <taxon>Bacillota</taxon>
        <taxon>Bacilli</taxon>
        <taxon>Bacillales</taxon>
        <taxon>Caryophanaceae</taxon>
        <taxon>Sporosarcina</taxon>
    </lineage>
</organism>
<evidence type="ECO:0000259" key="2">
    <source>
        <dbReference type="Pfam" id="PF07905"/>
    </source>
</evidence>
<dbReference type="InterPro" id="IPR025736">
    <property type="entry name" value="PucR_C-HTH_dom"/>
</dbReference>
<dbReference type="InterPro" id="IPR012914">
    <property type="entry name" value="PucR_dom"/>
</dbReference>
<dbReference type="InterPro" id="IPR041522">
    <property type="entry name" value="CdaR_GGDEF"/>
</dbReference>
<dbReference type="EMBL" id="JAUBDI010000013">
    <property type="protein sequence ID" value="MDW0114117.1"/>
    <property type="molecule type" value="Genomic_DNA"/>
</dbReference>
<dbReference type="Pfam" id="PF13556">
    <property type="entry name" value="HTH_30"/>
    <property type="match status" value="1"/>
</dbReference>
<dbReference type="InterPro" id="IPR042070">
    <property type="entry name" value="PucR_C-HTH_sf"/>
</dbReference>
<reference evidence="5 6" key="1">
    <citation type="submission" date="2023-06" db="EMBL/GenBank/DDBJ databases">
        <title>Sporosarcina sp. nov., isolated from Korean traditional fermented seafood 'Jeotgal'.</title>
        <authorList>
            <person name="Yang A.I."/>
            <person name="Shin N.-R."/>
        </authorList>
    </citation>
    <scope>NUCLEOTIDE SEQUENCE [LARGE SCALE GENOMIC DNA]</scope>
    <source>
        <strain evidence="5 6">KCTC13119</strain>
    </source>
</reference>
<evidence type="ECO:0000313" key="5">
    <source>
        <dbReference type="EMBL" id="MDW0114117.1"/>
    </source>
</evidence>
<dbReference type="Proteomes" id="UP001282284">
    <property type="component" value="Unassembled WGS sequence"/>
</dbReference>
<evidence type="ECO:0000313" key="6">
    <source>
        <dbReference type="Proteomes" id="UP001282284"/>
    </source>
</evidence>
<dbReference type="Gene3D" id="1.10.10.2840">
    <property type="entry name" value="PucR C-terminal helix-turn-helix domain"/>
    <property type="match status" value="1"/>
</dbReference>
<dbReference type="RefSeq" id="WP_317944928.1">
    <property type="nucleotide sequence ID" value="NZ_JAUBDI010000013.1"/>
</dbReference>
<dbReference type="PANTHER" id="PTHR33744">
    <property type="entry name" value="CARBOHYDRATE DIACID REGULATOR"/>
    <property type="match status" value="1"/>
</dbReference>
<feature type="domain" description="Purine catabolism PurC-like" evidence="2">
    <location>
        <begin position="11"/>
        <end position="129"/>
    </location>
</feature>
<evidence type="ECO:0000259" key="3">
    <source>
        <dbReference type="Pfam" id="PF13556"/>
    </source>
</evidence>
<evidence type="ECO:0000256" key="1">
    <source>
        <dbReference type="ARBA" id="ARBA00006754"/>
    </source>
</evidence>
<proteinExistence type="inferred from homology"/>
<dbReference type="InterPro" id="IPR051448">
    <property type="entry name" value="CdaR-like_regulators"/>
</dbReference>
<feature type="domain" description="CdaR GGDEF-like" evidence="4">
    <location>
        <begin position="306"/>
        <end position="423"/>
    </location>
</feature>
<comment type="similarity">
    <text evidence="1">Belongs to the CdaR family.</text>
</comment>